<reference evidence="2" key="1">
    <citation type="journal article" date="2015" name="MBio">
        <title>Eco-Evolutionary Dynamics of Episomes among Ecologically Cohesive Bacterial Populations.</title>
        <authorList>
            <person name="Xue H."/>
            <person name="Cordero O.X."/>
            <person name="Camas F.M."/>
            <person name="Trimble W."/>
            <person name="Meyer F."/>
            <person name="Guglielmini J."/>
            <person name="Rocha E.P."/>
            <person name="Polz M.F."/>
        </authorList>
    </citation>
    <scope>NUCLEOTIDE SEQUENCE</scope>
    <source>
        <strain evidence="2">FF_146</strain>
    </source>
</reference>
<dbReference type="AlphaFoldDB" id="A0A0H3ZTD8"/>
<feature type="compositionally biased region" description="Basic and acidic residues" evidence="1">
    <location>
        <begin position="22"/>
        <end position="41"/>
    </location>
</feature>
<sequence>MKKLQKKIEVWVILTITKPKKQKDDKQNQREHKEQQVKEGI</sequence>
<feature type="region of interest" description="Disordered" evidence="1">
    <location>
        <begin position="19"/>
        <end position="41"/>
    </location>
</feature>
<organism evidence="2">
    <name type="scientific">Vibrio genomosp. F6</name>
    <dbReference type="NCBI Taxonomy" id="723172"/>
    <lineage>
        <taxon>Bacteria</taxon>
        <taxon>Pseudomonadati</taxon>
        <taxon>Pseudomonadota</taxon>
        <taxon>Gammaproteobacteria</taxon>
        <taxon>Vibrionales</taxon>
        <taxon>Vibrionaceae</taxon>
        <taxon>Vibrio</taxon>
    </lineage>
</organism>
<name>A0A0H3ZTD8_9VIBR</name>
<dbReference type="EMBL" id="KP795523">
    <property type="protein sequence ID" value="AKN37134.1"/>
    <property type="molecule type" value="Genomic_DNA"/>
</dbReference>
<protein>
    <submittedName>
        <fullName evidence="2">Uncharacterized protein</fullName>
    </submittedName>
</protein>
<evidence type="ECO:0000256" key="1">
    <source>
        <dbReference type="SAM" id="MobiDB-lite"/>
    </source>
</evidence>
<evidence type="ECO:0000313" key="2">
    <source>
        <dbReference type="EMBL" id="AKN37134.1"/>
    </source>
</evidence>
<proteinExistence type="predicted"/>
<accession>A0A0H3ZTD8</accession>